<dbReference type="CDD" id="cd17991">
    <property type="entry name" value="DEXHc_TRCF"/>
    <property type="match status" value="1"/>
</dbReference>
<sequence length="568" mass="63624">MAAARSPLPPVSLPDLLFSGSPSRPRVWWRLPAPKCPRRPSTGIRTSAFYTEGAPAAVAPRKERAEPEADEIALLNERIRREHGRREAARAATPPMDAAEAEEYISMVKEQQQRGLQKLRGGDGEGKGIGGLGYRVDPYALRPGDYVVHKKVGIGKFAAIKYDVPKDSSSGPIEYVFIEYADGMAKLPVKQASRMLYRYNLPNETKKPRALSKLNDPSTWERRRIKGKIAVQKMVVDLMELYLHRLKQKRPPYPENPAVAEFAAQFPYEPTPDQKQAFIDVEKDLTERETPMDRLICGDVGFGKTEVALRAIYCVVSAGKQAMVLAPTIVLAKQHFDVISERFSGYPHIKVGLLSRFQTKSQKEEYLSMIKKGHLDIIVGTHALLGNRVVYSNLGLLVVDEEQRFGVKQKEKIASFKTSVDVLTLSATPIPRTLYLALTGFRDASLISTPPPERVPIKTHLSAYSKEKVLQAIKFELDRGGLEEVKEFLEQSFPNIAIAIAHGKQYSKQLEETMENFALGEIKILICTNIVESGLDIQNANTIIIQDVHQFGLAQLYQLHFVRPLRTL</sequence>
<dbReference type="SUPFAM" id="SSF141259">
    <property type="entry name" value="CarD-like"/>
    <property type="match status" value="1"/>
</dbReference>
<name>A0A199VML5_ANACO</name>
<dbReference type="PROSITE" id="PS51194">
    <property type="entry name" value="HELICASE_CTER"/>
    <property type="match status" value="1"/>
</dbReference>
<dbReference type="EMBL" id="LSRQ01001325">
    <property type="protein sequence ID" value="OAY78314.1"/>
    <property type="molecule type" value="Genomic_DNA"/>
</dbReference>
<evidence type="ECO:0000256" key="4">
    <source>
        <dbReference type="ARBA" id="ARBA00022840"/>
    </source>
</evidence>
<evidence type="ECO:0000313" key="9">
    <source>
        <dbReference type="Proteomes" id="UP000092600"/>
    </source>
</evidence>
<dbReference type="InterPro" id="IPR027417">
    <property type="entry name" value="P-loop_NTPase"/>
</dbReference>
<feature type="domain" description="Helicase C-terminal" evidence="7">
    <location>
        <begin position="456"/>
        <end position="568"/>
    </location>
</feature>
<dbReference type="Gene3D" id="2.40.10.170">
    <property type="match status" value="1"/>
</dbReference>
<dbReference type="AlphaFoldDB" id="A0A199VML5"/>
<evidence type="ECO:0000259" key="6">
    <source>
        <dbReference type="PROSITE" id="PS51192"/>
    </source>
</evidence>
<evidence type="ECO:0000256" key="3">
    <source>
        <dbReference type="ARBA" id="ARBA00022806"/>
    </source>
</evidence>
<dbReference type="PANTHER" id="PTHR14025:SF29">
    <property type="entry name" value="TRANSCRIPTION-REPAIR-COUPLING FACTOR"/>
    <property type="match status" value="1"/>
</dbReference>
<dbReference type="SMART" id="SM01058">
    <property type="entry name" value="CarD_TRCF"/>
    <property type="match status" value="1"/>
</dbReference>
<evidence type="ECO:0000313" key="8">
    <source>
        <dbReference type="EMBL" id="OAY78314.1"/>
    </source>
</evidence>
<dbReference type="Proteomes" id="UP000092600">
    <property type="component" value="Unassembled WGS sequence"/>
</dbReference>
<dbReference type="GO" id="GO:0005524">
    <property type="term" value="F:ATP binding"/>
    <property type="evidence" value="ECO:0007669"/>
    <property type="project" value="UniProtKB-KW"/>
</dbReference>
<dbReference type="PANTHER" id="PTHR14025">
    <property type="entry name" value="FANCONI ANEMIA GROUP M FANCM FAMILY MEMBER"/>
    <property type="match status" value="1"/>
</dbReference>
<dbReference type="InterPro" id="IPR011545">
    <property type="entry name" value="DEAD/DEAH_box_helicase_dom"/>
</dbReference>
<dbReference type="GO" id="GO:0004386">
    <property type="term" value="F:helicase activity"/>
    <property type="evidence" value="ECO:0007669"/>
    <property type="project" value="UniProtKB-KW"/>
</dbReference>
<keyword evidence="1" id="KW-0547">Nucleotide-binding</keyword>
<evidence type="ECO:0000256" key="2">
    <source>
        <dbReference type="ARBA" id="ARBA00022801"/>
    </source>
</evidence>
<comment type="caution">
    <text evidence="8">The sequence shown here is derived from an EMBL/GenBank/DDBJ whole genome shotgun (WGS) entry which is preliminary data.</text>
</comment>
<reference evidence="8 9" key="1">
    <citation type="journal article" date="2016" name="DNA Res.">
        <title>The draft genome of MD-2 pineapple using hybrid error correction of long reads.</title>
        <authorList>
            <person name="Redwan R.M."/>
            <person name="Saidin A."/>
            <person name="Kumar S.V."/>
        </authorList>
    </citation>
    <scope>NUCLEOTIDE SEQUENCE [LARGE SCALE GENOMIC DNA]</scope>
    <source>
        <strain evidence="9">cv. MD2</strain>
        <tissue evidence="8">Leaf</tissue>
    </source>
</reference>
<dbReference type="Gene3D" id="3.40.50.300">
    <property type="entry name" value="P-loop containing nucleotide triphosphate hydrolases"/>
    <property type="match status" value="2"/>
</dbReference>
<keyword evidence="4" id="KW-0067">ATP-binding</keyword>
<evidence type="ECO:0000259" key="7">
    <source>
        <dbReference type="PROSITE" id="PS51194"/>
    </source>
</evidence>
<accession>A0A199VML5</accession>
<dbReference type="SMART" id="SM00490">
    <property type="entry name" value="HELICc"/>
    <property type="match status" value="1"/>
</dbReference>
<keyword evidence="3" id="KW-0347">Helicase</keyword>
<feature type="region of interest" description="Disordered" evidence="5">
    <location>
        <begin position="1"/>
        <end position="23"/>
    </location>
</feature>
<dbReference type="GO" id="GO:0016787">
    <property type="term" value="F:hydrolase activity"/>
    <property type="evidence" value="ECO:0007669"/>
    <property type="project" value="UniProtKB-KW"/>
</dbReference>
<dbReference type="InterPro" id="IPR036101">
    <property type="entry name" value="CarD-like/TRCF_RID_sf"/>
</dbReference>
<dbReference type="STRING" id="4615.A0A199VML5"/>
<dbReference type="InterPro" id="IPR014001">
    <property type="entry name" value="Helicase_ATP-bd"/>
</dbReference>
<protein>
    <submittedName>
        <fullName evidence="8">Transcription-repair-coupling factor</fullName>
    </submittedName>
</protein>
<dbReference type="SMART" id="SM00487">
    <property type="entry name" value="DEXDc"/>
    <property type="match status" value="1"/>
</dbReference>
<dbReference type="GO" id="GO:0003676">
    <property type="term" value="F:nucleic acid binding"/>
    <property type="evidence" value="ECO:0007669"/>
    <property type="project" value="InterPro"/>
</dbReference>
<feature type="domain" description="Helicase ATP-binding" evidence="6">
    <location>
        <begin position="285"/>
        <end position="447"/>
    </location>
</feature>
<evidence type="ECO:0000256" key="1">
    <source>
        <dbReference type="ARBA" id="ARBA00022741"/>
    </source>
</evidence>
<dbReference type="Pfam" id="PF00271">
    <property type="entry name" value="Helicase_C"/>
    <property type="match status" value="1"/>
</dbReference>
<dbReference type="InterPro" id="IPR001650">
    <property type="entry name" value="Helicase_C-like"/>
</dbReference>
<dbReference type="Pfam" id="PF02559">
    <property type="entry name" value="CarD_TRCF_RID"/>
    <property type="match status" value="1"/>
</dbReference>
<proteinExistence type="predicted"/>
<dbReference type="SUPFAM" id="SSF52540">
    <property type="entry name" value="P-loop containing nucleoside triphosphate hydrolases"/>
    <property type="match status" value="2"/>
</dbReference>
<dbReference type="PROSITE" id="PS51192">
    <property type="entry name" value="HELICASE_ATP_BIND_1"/>
    <property type="match status" value="1"/>
</dbReference>
<keyword evidence="2" id="KW-0378">Hydrolase</keyword>
<evidence type="ECO:0000256" key="5">
    <source>
        <dbReference type="SAM" id="MobiDB-lite"/>
    </source>
</evidence>
<gene>
    <name evidence="8" type="ORF">ACMD2_21213</name>
</gene>
<dbReference type="Pfam" id="PF00270">
    <property type="entry name" value="DEAD"/>
    <property type="match status" value="1"/>
</dbReference>
<organism evidence="8 9">
    <name type="scientific">Ananas comosus</name>
    <name type="common">Pineapple</name>
    <name type="synonym">Ananas ananas</name>
    <dbReference type="NCBI Taxonomy" id="4615"/>
    <lineage>
        <taxon>Eukaryota</taxon>
        <taxon>Viridiplantae</taxon>
        <taxon>Streptophyta</taxon>
        <taxon>Embryophyta</taxon>
        <taxon>Tracheophyta</taxon>
        <taxon>Spermatophyta</taxon>
        <taxon>Magnoliopsida</taxon>
        <taxon>Liliopsida</taxon>
        <taxon>Poales</taxon>
        <taxon>Bromeliaceae</taxon>
        <taxon>Bromelioideae</taxon>
        <taxon>Ananas</taxon>
    </lineage>
</organism>
<dbReference type="InterPro" id="IPR003711">
    <property type="entry name" value="CarD-like/TRCF_RID"/>
</dbReference>